<dbReference type="CDD" id="cd17651">
    <property type="entry name" value="A_NRPS_VisG_like"/>
    <property type="match status" value="1"/>
</dbReference>
<dbReference type="SUPFAM" id="SSF56801">
    <property type="entry name" value="Acetyl-CoA synthetase-like"/>
    <property type="match status" value="1"/>
</dbReference>
<dbReference type="Pfam" id="PF00668">
    <property type="entry name" value="Condensation"/>
    <property type="match status" value="2"/>
</dbReference>
<dbReference type="InterPro" id="IPR036736">
    <property type="entry name" value="ACP-like_sf"/>
</dbReference>
<dbReference type="InterPro" id="IPR020806">
    <property type="entry name" value="PKS_PP-bd"/>
</dbReference>
<dbReference type="Gene3D" id="1.10.1200.10">
    <property type="entry name" value="ACP-like"/>
    <property type="match status" value="1"/>
</dbReference>
<dbReference type="FunFam" id="3.40.50.12780:FF:000012">
    <property type="entry name" value="Non-ribosomal peptide synthetase"/>
    <property type="match status" value="1"/>
</dbReference>
<dbReference type="KEGG" id="oni:Osc7112_3589"/>
<name>K9VIM2_9CYAN</name>
<feature type="compositionally biased region" description="Basic residues" evidence="5">
    <location>
        <begin position="1155"/>
        <end position="1167"/>
    </location>
</feature>
<dbReference type="FunFam" id="1.10.1200.10:FF:000005">
    <property type="entry name" value="Nonribosomal peptide synthetase 1"/>
    <property type="match status" value="1"/>
</dbReference>
<dbReference type="InterPro" id="IPR001242">
    <property type="entry name" value="Condensation_dom"/>
</dbReference>
<dbReference type="GO" id="GO:0044550">
    <property type="term" value="P:secondary metabolite biosynthetic process"/>
    <property type="evidence" value="ECO:0007669"/>
    <property type="project" value="UniProtKB-ARBA"/>
</dbReference>
<dbReference type="GO" id="GO:0047462">
    <property type="term" value="F:phenylalanine racemase (ATP-hydrolyzing) activity"/>
    <property type="evidence" value="ECO:0007669"/>
    <property type="project" value="UniProtKB-EC"/>
</dbReference>
<dbReference type="InterPro" id="IPR000873">
    <property type="entry name" value="AMP-dep_synth/lig_dom"/>
</dbReference>
<dbReference type="PROSITE" id="PS00012">
    <property type="entry name" value="PHOSPHOPANTETHEINE"/>
    <property type="match status" value="1"/>
</dbReference>
<dbReference type="Gene3D" id="3.30.559.30">
    <property type="entry name" value="Nonribosomal peptide synthetase, condensation domain"/>
    <property type="match status" value="2"/>
</dbReference>
<dbReference type="PATRIC" id="fig|179408.3.peg.4410"/>
<dbReference type="GO" id="GO:0043041">
    <property type="term" value="P:amino acid activation for nonribosomal peptide biosynthetic process"/>
    <property type="evidence" value="ECO:0007669"/>
    <property type="project" value="TreeGrafter"/>
</dbReference>
<reference evidence="7 8" key="1">
    <citation type="submission" date="2012-05" db="EMBL/GenBank/DDBJ databases">
        <title>Finished chromosome of genome of Oscillatoria sp. PCC 7112.</title>
        <authorList>
            <consortium name="US DOE Joint Genome Institute"/>
            <person name="Gugger M."/>
            <person name="Coursin T."/>
            <person name="Rippka R."/>
            <person name="Tandeau De Marsac N."/>
            <person name="Huntemann M."/>
            <person name="Wei C.-L."/>
            <person name="Han J."/>
            <person name="Detter J.C."/>
            <person name="Han C."/>
            <person name="Tapia R."/>
            <person name="Davenport K."/>
            <person name="Daligault H."/>
            <person name="Erkkila T."/>
            <person name="Gu W."/>
            <person name="Munk A.C.C."/>
            <person name="Teshima H."/>
            <person name="Xu Y."/>
            <person name="Chain P."/>
            <person name="Chen A."/>
            <person name="Krypides N."/>
            <person name="Mavromatis K."/>
            <person name="Markowitz V."/>
            <person name="Szeto E."/>
            <person name="Ivanova N."/>
            <person name="Mikhailova N."/>
            <person name="Ovchinnikova G."/>
            <person name="Pagani I."/>
            <person name="Pati A."/>
            <person name="Goodwin L."/>
            <person name="Peters L."/>
            <person name="Pitluck S."/>
            <person name="Woyke T."/>
            <person name="Kerfeld C."/>
        </authorList>
    </citation>
    <scope>NUCLEOTIDE SEQUENCE [LARGE SCALE GENOMIC DNA]</scope>
    <source>
        <strain evidence="7 8">PCC 7112</strain>
    </source>
</reference>
<dbReference type="HOGENOM" id="CLU_000022_2_4_3"/>
<dbReference type="InterPro" id="IPR006162">
    <property type="entry name" value="Ppantetheine_attach_site"/>
</dbReference>
<evidence type="ECO:0000256" key="1">
    <source>
        <dbReference type="ARBA" id="ARBA00001957"/>
    </source>
</evidence>
<dbReference type="Gene3D" id="2.30.38.10">
    <property type="entry name" value="Luciferase, Domain 3"/>
    <property type="match status" value="1"/>
</dbReference>
<dbReference type="EMBL" id="CP003614">
    <property type="protein sequence ID" value="AFZ07953.1"/>
    <property type="molecule type" value="Genomic_DNA"/>
</dbReference>
<dbReference type="Pfam" id="PF00550">
    <property type="entry name" value="PP-binding"/>
    <property type="match status" value="1"/>
</dbReference>
<dbReference type="PANTHER" id="PTHR45527">
    <property type="entry name" value="NONRIBOSOMAL PEPTIDE SYNTHETASE"/>
    <property type="match status" value="1"/>
</dbReference>
<dbReference type="Proteomes" id="UP000010478">
    <property type="component" value="Chromosome"/>
</dbReference>
<dbReference type="Gene3D" id="3.30.300.30">
    <property type="match status" value="1"/>
</dbReference>
<dbReference type="Gene3D" id="3.40.50.980">
    <property type="match status" value="2"/>
</dbReference>
<organism evidence="7 8">
    <name type="scientific">Phormidium nigroviride PCC 7112</name>
    <dbReference type="NCBI Taxonomy" id="179408"/>
    <lineage>
        <taxon>Bacteria</taxon>
        <taxon>Bacillati</taxon>
        <taxon>Cyanobacteriota</taxon>
        <taxon>Cyanophyceae</taxon>
        <taxon>Oscillatoriophycideae</taxon>
        <taxon>Oscillatoriales</taxon>
        <taxon>Oscillatoriaceae</taxon>
        <taxon>Phormidium</taxon>
    </lineage>
</organism>
<sequence>MSLPADDRPQSATTDSESSYQLSPIQQGMLFDSLSGQQSGIDIEQAICSIRENLNVSAFLKAWQQIVQRHPILRTSFCWSGEEVPLQTLHQQVELPSVEEDWRNLSEGDRANQLETYLQTDRLQGFDLTQPPLMRLAWFRVAETEYKLIWTYHHILLDSTSAVIVLQEVFTLYESLCADRPLELQPPRCDRDCIEWMQQPDILKAETFWRQYLSGFSAPTPLVGAVSRAGKILNPKDRQGINSLSNSESPLKRTEELISPLQRTSALRQGINSLPDCGFDPKFTPMASCLFLTPPEIRLSSTVTAALNSLIKEHNITLNTLLQGAWALLLSRCSGSEDVVFGAICNSRSQNIENAESAVGLFINTLPCRVIVSPDLPAIDWLKQLQTQWTAFQEYGNVPLAKTQEWSEISRGTALFESLLVVEKYHINSALQALGGNWQNREFQLLEQTSFPLTVYAYGGTELLLKIAGDRQRLDPIAITRMLGHLQTLLESIAANPQQKISKLSMLTAAELAQLQEWNQTQANYPQDKCVHQLFEAQVDRSPDAIAAVFSQNLQQQLTYLELNSKANQLARYLQQLGVGPDVLVAICMERSLEIAIAVLGVLKAGAAYVPLDPAYPQERLTFMLADTQTPVILTQSHLVSGLPAHQARAVCLDADWETISSHSTENPPSSVSPDNLTYTIYTSGSTGKPKGVPLPHRALVNLIAWQLQNSTLEGPAKTLQFASLSFDVSFQEMFCTWCAGGTLVFITEEIRRDAQSLLQLIDKQKIQRLFLPFIALQHLAEAADTYQLIPKSLREVITAGEQLQVNRYIASFFQQLENCTLHNQYGPSESHVVTAYTLAGPPGDWPALPPIGRPLANTQIYLLHRNYESVPIGVPGELYIGGICLARGYLNRPDLTAEKFIPNPFKHNEIRAIEQESDITLLPSEDRLYKTGDLARYLSDGNIEYIGRIDGQVKIRGFRIELGEIETALAKHRAVKQAVVLAREDVPGDKRLVAYIVANPEEQLAIADLRRYLQEQLPDYMVPAVFVNVEAMPKTPSGKIDRRALPAPDSQRQEQSQSYAAPQSELELLLAGVWSKLLKLDRVGIHDNFFEIGGNSLMTLQVAVQVRTLLGKDLPVVKLFQHPTIAQLANYLNEGKSASQSNNKFQDRADRQKAAFKRQKQSTKKP</sequence>
<dbReference type="Pfam" id="PF00501">
    <property type="entry name" value="AMP-binding"/>
    <property type="match status" value="1"/>
</dbReference>
<feature type="region of interest" description="Disordered" evidence="5">
    <location>
        <begin position="1038"/>
        <end position="1060"/>
    </location>
</feature>
<evidence type="ECO:0000256" key="4">
    <source>
        <dbReference type="ARBA" id="ARBA00022553"/>
    </source>
</evidence>
<dbReference type="RefSeq" id="WP_015177212.1">
    <property type="nucleotide sequence ID" value="NC_019729.1"/>
</dbReference>
<comment type="similarity">
    <text evidence="2">Belongs to the ATP-dependent AMP-binding enzyme family.</text>
</comment>
<dbReference type="SMART" id="SM00823">
    <property type="entry name" value="PKS_PP"/>
    <property type="match status" value="1"/>
</dbReference>
<dbReference type="InterPro" id="IPR045851">
    <property type="entry name" value="AMP-bd_C_sf"/>
</dbReference>
<dbReference type="InterPro" id="IPR025110">
    <property type="entry name" value="AMP-bd_C"/>
</dbReference>
<evidence type="ECO:0000256" key="2">
    <source>
        <dbReference type="ARBA" id="ARBA00006432"/>
    </source>
</evidence>
<accession>K9VIM2</accession>
<dbReference type="NCBIfam" id="TIGR01733">
    <property type="entry name" value="AA-adenyl-dom"/>
    <property type="match status" value="1"/>
</dbReference>
<keyword evidence="4" id="KW-0597">Phosphoprotein</keyword>
<keyword evidence="8" id="KW-1185">Reference proteome</keyword>
<dbReference type="InterPro" id="IPR010071">
    <property type="entry name" value="AA_adenyl_dom"/>
</dbReference>
<dbReference type="InterPro" id="IPR009081">
    <property type="entry name" value="PP-bd_ACP"/>
</dbReference>
<dbReference type="EC" id="5.1.1.11" evidence="7"/>
<dbReference type="InterPro" id="IPR023213">
    <property type="entry name" value="CAT-like_dom_sf"/>
</dbReference>
<dbReference type="FunFam" id="2.30.38.10:FF:000001">
    <property type="entry name" value="Non-ribosomal peptide synthetase PvdI"/>
    <property type="match status" value="1"/>
</dbReference>
<keyword evidence="3" id="KW-0596">Phosphopantetheine</keyword>
<protein>
    <submittedName>
        <fullName evidence="7">Amino acid adenylation domain protein</fullName>
        <ecNumber evidence="7">5.1.1.11</ecNumber>
    </submittedName>
</protein>
<evidence type="ECO:0000259" key="6">
    <source>
        <dbReference type="PROSITE" id="PS50075"/>
    </source>
</evidence>
<proteinExistence type="inferred from homology"/>
<dbReference type="PROSITE" id="PS50075">
    <property type="entry name" value="CARRIER"/>
    <property type="match status" value="1"/>
</dbReference>
<evidence type="ECO:0000256" key="5">
    <source>
        <dbReference type="SAM" id="MobiDB-lite"/>
    </source>
</evidence>
<feature type="domain" description="Carrier" evidence="6">
    <location>
        <begin position="1062"/>
        <end position="1137"/>
    </location>
</feature>
<dbReference type="eggNOG" id="COG1020">
    <property type="taxonomic scope" value="Bacteria"/>
</dbReference>
<feature type="region of interest" description="Disordered" evidence="5">
    <location>
        <begin position="1137"/>
        <end position="1167"/>
    </location>
</feature>
<dbReference type="GO" id="GO:0031177">
    <property type="term" value="F:phosphopantetheine binding"/>
    <property type="evidence" value="ECO:0007669"/>
    <property type="project" value="InterPro"/>
</dbReference>
<keyword evidence="7" id="KW-0413">Isomerase</keyword>
<dbReference type="FunFam" id="3.30.300.30:FF:000010">
    <property type="entry name" value="Enterobactin synthetase component F"/>
    <property type="match status" value="1"/>
</dbReference>
<dbReference type="GO" id="GO:0005737">
    <property type="term" value="C:cytoplasm"/>
    <property type="evidence" value="ECO:0007669"/>
    <property type="project" value="TreeGrafter"/>
</dbReference>
<dbReference type="FunFam" id="3.40.50.980:FF:000001">
    <property type="entry name" value="Non-ribosomal peptide synthetase"/>
    <property type="match status" value="1"/>
</dbReference>
<comment type="cofactor">
    <cofactor evidence="1">
        <name>pantetheine 4'-phosphate</name>
        <dbReference type="ChEBI" id="CHEBI:47942"/>
    </cofactor>
</comment>
<evidence type="ECO:0000256" key="3">
    <source>
        <dbReference type="ARBA" id="ARBA00022450"/>
    </source>
</evidence>
<dbReference type="STRING" id="179408.Osc7112_3589"/>
<evidence type="ECO:0000313" key="8">
    <source>
        <dbReference type="Proteomes" id="UP000010478"/>
    </source>
</evidence>
<dbReference type="Gene3D" id="3.30.559.10">
    <property type="entry name" value="Chloramphenicol acetyltransferase-like domain"/>
    <property type="match status" value="2"/>
</dbReference>
<feature type="region of interest" description="Disordered" evidence="5">
    <location>
        <begin position="1"/>
        <end position="21"/>
    </location>
</feature>
<dbReference type="Pfam" id="PF13193">
    <property type="entry name" value="AMP-binding_C"/>
    <property type="match status" value="1"/>
</dbReference>
<dbReference type="GO" id="GO:0008610">
    <property type="term" value="P:lipid biosynthetic process"/>
    <property type="evidence" value="ECO:0007669"/>
    <property type="project" value="UniProtKB-ARBA"/>
</dbReference>
<dbReference type="SUPFAM" id="SSF47336">
    <property type="entry name" value="ACP-like"/>
    <property type="match status" value="1"/>
</dbReference>
<evidence type="ECO:0000313" key="7">
    <source>
        <dbReference type="EMBL" id="AFZ07953.1"/>
    </source>
</evidence>
<dbReference type="AlphaFoldDB" id="K9VIM2"/>
<gene>
    <name evidence="7" type="ORF">Osc7112_3589</name>
</gene>
<feature type="compositionally biased region" description="Polar residues" evidence="5">
    <location>
        <begin position="10"/>
        <end position="21"/>
    </location>
</feature>
<dbReference type="SUPFAM" id="SSF52777">
    <property type="entry name" value="CoA-dependent acyltransferases"/>
    <property type="match status" value="2"/>
</dbReference>
<dbReference type="PANTHER" id="PTHR45527:SF1">
    <property type="entry name" value="FATTY ACID SYNTHASE"/>
    <property type="match status" value="1"/>
</dbReference>